<dbReference type="GO" id="GO:0080044">
    <property type="term" value="F:quercetin 7-O-glucosyltransferase activity"/>
    <property type="evidence" value="ECO:0007669"/>
    <property type="project" value="TreeGrafter"/>
</dbReference>
<dbReference type="AlphaFoldDB" id="A0A6P5YJ90"/>
<gene>
    <name evidence="5" type="primary">LOC111292155</name>
</gene>
<dbReference type="Gene3D" id="3.40.50.2000">
    <property type="entry name" value="Glycogen Phosphorylase B"/>
    <property type="match status" value="2"/>
</dbReference>
<dbReference type="KEGG" id="dzi:111292155"/>
<dbReference type="FunFam" id="3.40.50.2000:FF:000108">
    <property type="entry name" value="UDP-glycosyltransferase 83A1"/>
    <property type="match status" value="1"/>
</dbReference>
<keyword evidence="3" id="KW-0808">Transferase</keyword>
<proteinExistence type="inferred from homology"/>
<evidence type="ECO:0000313" key="5">
    <source>
        <dbReference type="RefSeq" id="XP_022740131.1"/>
    </source>
</evidence>
<dbReference type="GO" id="GO:0080043">
    <property type="term" value="F:quercetin 3-O-glucosyltransferase activity"/>
    <property type="evidence" value="ECO:0007669"/>
    <property type="project" value="TreeGrafter"/>
</dbReference>
<dbReference type="CDD" id="cd03784">
    <property type="entry name" value="GT1_Gtf-like"/>
    <property type="match status" value="1"/>
</dbReference>
<sequence length="498" mass="56163">MSTIDRRKKRIRYTQLDCRISIKRSKSWILQGIDKREKKKGKKMGNPHILVIPYPAQGHIIPLMELSQNLAKHGFKVSFVNTEFNHKRVMDAFAKKVDADEVVQLVSIPDGMEDGESRNQLGKLTESICQVMPKELKKLIEKINRLEDGGITCILADVNMGWALEVAAELGIHGAAFWPASALLLALTFSLQKLMDDGLIDVNGTPIDKDKLIQLSPTTPSMHPKNFVWACLGDLSTQQVIFDYMRRNNKAAKEADWLICNSTRDLEPGTFSMAPEILPIGPVSASSQLGDISGSLWPEDATCLQWLDQRPPGSVIYVAFGSLTIFDQIQFQELALGLELSNRPFLWVVRPDTNEGKDDFYPQGFWNRVGTRGRMVGWAPQRVVLSHPSVACFLSHCGWNSTIEGASNGVPFLCWPYFADQFHNESYICDFWKVGLKFERDERGIITREEIKTKVEQLLGDNNFKGRALELKEMAMISVNEGGSSNQTFKNFTEWMKS</sequence>
<dbReference type="RefSeq" id="XP_022740131.1">
    <property type="nucleotide sequence ID" value="XM_022884396.1"/>
</dbReference>
<dbReference type="SUPFAM" id="SSF53756">
    <property type="entry name" value="UDP-Glycosyltransferase/glycogen phosphorylase"/>
    <property type="match status" value="1"/>
</dbReference>
<dbReference type="PANTHER" id="PTHR11926:SF1412">
    <property type="entry name" value="UDP-GLYCOSYLTRANSFERASE 83A1-LIKE"/>
    <property type="match status" value="1"/>
</dbReference>
<protein>
    <submittedName>
        <fullName evidence="5">UDP-glycosyltransferase 83A1-like</fullName>
    </submittedName>
</protein>
<dbReference type="OrthoDB" id="5835829at2759"/>
<dbReference type="GeneID" id="111292155"/>
<dbReference type="Pfam" id="PF00201">
    <property type="entry name" value="UDPGT"/>
    <property type="match status" value="1"/>
</dbReference>
<dbReference type="FunFam" id="3.40.50.2000:FF:000061">
    <property type="entry name" value="UDP-glycosyltransferase 83A1"/>
    <property type="match status" value="1"/>
</dbReference>
<reference evidence="5" key="1">
    <citation type="submission" date="2025-08" db="UniProtKB">
        <authorList>
            <consortium name="RefSeq"/>
        </authorList>
    </citation>
    <scope>IDENTIFICATION</scope>
    <source>
        <tissue evidence="5">Fruit stalk</tissue>
    </source>
</reference>
<organism evidence="4 5">
    <name type="scientific">Durio zibethinus</name>
    <name type="common">Durian</name>
    <dbReference type="NCBI Taxonomy" id="66656"/>
    <lineage>
        <taxon>Eukaryota</taxon>
        <taxon>Viridiplantae</taxon>
        <taxon>Streptophyta</taxon>
        <taxon>Embryophyta</taxon>
        <taxon>Tracheophyta</taxon>
        <taxon>Spermatophyta</taxon>
        <taxon>Magnoliopsida</taxon>
        <taxon>eudicotyledons</taxon>
        <taxon>Gunneridae</taxon>
        <taxon>Pentapetalae</taxon>
        <taxon>rosids</taxon>
        <taxon>malvids</taxon>
        <taxon>Malvales</taxon>
        <taxon>Malvaceae</taxon>
        <taxon>Helicteroideae</taxon>
        <taxon>Durio</taxon>
    </lineage>
</organism>
<evidence type="ECO:0000313" key="4">
    <source>
        <dbReference type="Proteomes" id="UP000515121"/>
    </source>
</evidence>
<dbReference type="PANTHER" id="PTHR11926">
    <property type="entry name" value="GLUCOSYL/GLUCURONOSYL TRANSFERASES"/>
    <property type="match status" value="1"/>
</dbReference>
<evidence type="ECO:0000256" key="3">
    <source>
        <dbReference type="ARBA" id="ARBA00022679"/>
    </source>
</evidence>
<dbReference type="Proteomes" id="UP000515121">
    <property type="component" value="Unplaced"/>
</dbReference>
<name>A0A6P5YJ90_DURZI</name>
<dbReference type="InterPro" id="IPR002213">
    <property type="entry name" value="UDP_glucos_trans"/>
</dbReference>
<comment type="similarity">
    <text evidence="1">Belongs to the UDP-glycosyltransferase family.</text>
</comment>
<accession>A0A6P5YJ90</accession>
<evidence type="ECO:0000256" key="2">
    <source>
        <dbReference type="ARBA" id="ARBA00022676"/>
    </source>
</evidence>
<keyword evidence="4" id="KW-1185">Reference proteome</keyword>
<keyword evidence="2" id="KW-0328">Glycosyltransferase</keyword>
<evidence type="ECO:0000256" key="1">
    <source>
        <dbReference type="ARBA" id="ARBA00009995"/>
    </source>
</evidence>